<dbReference type="InterPro" id="IPR037033">
    <property type="entry name" value="DNA-dir_RNAP_su2_hyb_sf"/>
</dbReference>
<dbReference type="Gene3D" id="2.40.50.150">
    <property type="match status" value="1"/>
</dbReference>
<dbReference type="GO" id="GO:0006351">
    <property type="term" value="P:DNA-templated transcription"/>
    <property type="evidence" value="ECO:0007669"/>
    <property type="project" value="InterPro"/>
</dbReference>
<comment type="similarity">
    <text evidence="3">Belongs to the RNA polymerase beta chain family.</text>
</comment>
<dbReference type="GO" id="GO:0003899">
    <property type="term" value="F:DNA-directed RNA polymerase activity"/>
    <property type="evidence" value="ECO:0007669"/>
    <property type="project" value="UniProtKB-EC"/>
</dbReference>
<accession>A0A386B1Y7</accession>
<dbReference type="Pfam" id="PF04560">
    <property type="entry name" value="RNA_pol_Rpb2_7"/>
    <property type="match status" value="1"/>
</dbReference>
<keyword evidence="6" id="KW-0808">Transferase</keyword>
<comment type="subcellular location">
    <subcellularLocation>
        <location evidence="2">Plastid</location>
    </subcellularLocation>
</comment>
<dbReference type="PANTHER" id="PTHR20856">
    <property type="entry name" value="DNA-DIRECTED RNA POLYMERASE I SUBUNIT 2"/>
    <property type="match status" value="1"/>
</dbReference>
<geneLocation type="chloroplast" evidence="13"/>
<protein>
    <recommendedName>
        <fullName evidence="4">DNA-directed RNA polymerase</fullName>
        <ecNumber evidence="4">2.7.7.6</ecNumber>
    </recommendedName>
    <alternativeName>
        <fullName evidence="10">PEP</fullName>
    </alternativeName>
</protein>
<evidence type="ECO:0000256" key="2">
    <source>
        <dbReference type="ARBA" id="ARBA00004474"/>
    </source>
</evidence>
<dbReference type="GO" id="GO:0032549">
    <property type="term" value="F:ribonucleoside binding"/>
    <property type="evidence" value="ECO:0007669"/>
    <property type="project" value="InterPro"/>
</dbReference>
<evidence type="ECO:0000256" key="10">
    <source>
        <dbReference type="ARBA" id="ARBA00032782"/>
    </source>
</evidence>
<dbReference type="AlphaFoldDB" id="A0A386B1Y7"/>
<evidence type="ECO:0000259" key="12">
    <source>
        <dbReference type="Pfam" id="PF04560"/>
    </source>
</evidence>
<reference evidence="13" key="1">
    <citation type="submission" date="2018-07" db="EMBL/GenBank/DDBJ databases">
        <authorList>
            <person name="Quirk P.G."/>
            <person name="Krulwich T.A."/>
        </authorList>
    </citation>
    <scope>NUCLEOTIDE SEQUENCE</scope>
</reference>
<dbReference type="EMBL" id="MH591113">
    <property type="protein sequence ID" value="AYC65726.1"/>
    <property type="molecule type" value="Genomic_DNA"/>
</dbReference>
<keyword evidence="13" id="KW-0150">Chloroplast</keyword>
<dbReference type="Pfam" id="PF00562">
    <property type="entry name" value="RNA_pol_Rpb2_6"/>
    <property type="match status" value="1"/>
</dbReference>
<dbReference type="EC" id="2.7.7.6" evidence="4"/>
<dbReference type="Gene3D" id="3.90.1800.10">
    <property type="entry name" value="RNA polymerase alpha subunit dimerisation domain"/>
    <property type="match status" value="1"/>
</dbReference>
<dbReference type="GO" id="GO:0003677">
    <property type="term" value="F:DNA binding"/>
    <property type="evidence" value="ECO:0007669"/>
    <property type="project" value="InterPro"/>
</dbReference>
<comment type="subunit">
    <text evidence="9">In plastids the minimal PEP RNA polymerase catalytic core is composed of four subunits: alpha, beta, beta', and beta''. When a (nuclear-encoded) sigma factor is associated with the core the holoenzyme is formed, which can initiate transcription.</text>
</comment>
<dbReference type="PROSITE" id="PS01166">
    <property type="entry name" value="RNA_POL_BETA"/>
    <property type="match status" value="1"/>
</dbReference>
<evidence type="ECO:0000256" key="4">
    <source>
        <dbReference type="ARBA" id="ARBA00012418"/>
    </source>
</evidence>
<dbReference type="Gene3D" id="2.40.50.100">
    <property type="match status" value="1"/>
</dbReference>
<evidence type="ECO:0000256" key="7">
    <source>
        <dbReference type="ARBA" id="ARBA00022695"/>
    </source>
</evidence>
<dbReference type="InterPro" id="IPR007120">
    <property type="entry name" value="DNA-dir_RNAP_su2_dom"/>
</dbReference>
<evidence type="ECO:0000256" key="5">
    <source>
        <dbReference type="ARBA" id="ARBA00022478"/>
    </source>
</evidence>
<proteinExistence type="inferred from homology"/>
<keyword evidence="5" id="KW-0240">DNA-directed RNA polymerase</keyword>
<feature type="domain" description="RNA polymerase Rpb2" evidence="12">
    <location>
        <begin position="430"/>
        <end position="502"/>
    </location>
</feature>
<dbReference type="InterPro" id="IPR014724">
    <property type="entry name" value="RNA_pol_RPB2_OB-fold"/>
</dbReference>
<organism evidence="13">
    <name type="scientific">Udotea sp. TZ0819</name>
    <dbReference type="NCBI Taxonomy" id="2364085"/>
    <lineage>
        <taxon>Eukaryota</taxon>
        <taxon>Viridiplantae</taxon>
        <taxon>Chlorophyta</taxon>
        <taxon>core chlorophytes</taxon>
        <taxon>Ulvophyceae</taxon>
        <taxon>TCBD clade</taxon>
        <taxon>Bryopsidales</taxon>
        <taxon>Halimedineae</taxon>
        <taxon>Halimedaceae</taxon>
        <taxon>Udoteae</taxon>
        <taxon>Udotea</taxon>
    </lineage>
</organism>
<gene>
    <name evidence="13" type="primary">rpoB</name>
</gene>
<dbReference type="InterPro" id="IPR015712">
    <property type="entry name" value="DNA-dir_RNA_pol_su2"/>
</dbReference>
<evidence type="ECO:0000256" key="1">
    <source>
        <dbReference type="ARBA" id="ARBA00004026"/>
    </source>
</evidence>
<feature type="domain" description="DNA-directed RNA polymerase subunit 2 hybrid-binding" evidence="11">
    <location>
        <begin position="65"/>
        <end position="428"/>
    </location>
</feature>
<evidence type="ECO:0000256" key="3">
    <source>
        <dbReference type="ARBA" id="ARBA00006835"/>
    </source>
</evidence>
<sequence>MLLKISSVWKTSLKKVALSENQQNNRFLFFKEFIIFSNLVSINKILFNLWFTKENTKRGISSKHNFKLQEFEKSNQNTYLFQRPFLKPFQWVQKGDLIGDCSASCKGELSLGKNLLVGYMPWEGLNFEDAVLINEKIVSKYISLHIEKYEFEISETGSEKITRNITGIQNPHQLDKNGIIKIGSWVIEGDTLVGRIIPNIKKKLVTNERFLYNVTGRKKPEFEEKSFLVSPGVSGRIIRILYTIDNKNQFQKITLYIAKKQRFQVGDKISGRHGNKGIISKILSNFDMPYMVNGNTLDVVLNPLGVPSRMNVGQILECLLGFAGQIFNTKFKVLCFDEMYGYEASRSFVYSKLFESCQKTNQKWLFNKTKPGKLHLFDGRNGELFSQSILVGNTYLMKLIHLVEEKVHARSTGPYSLITQQPLRGRAKHGGQRFGEMEVWALQGFGCAYTLQELLTVKSDDINGRTRILKTILKNQPMQFLTPESFRVILRELQCLCLDLCLIK</sequence>
<keyword evidence="7" id="KW-0548">Nucleotidyltransferase</keyword>
<comment type="function">
    <text evidence="1">DNA-dependent RNA polymerase catalyzes the transcription of DNA into RNA using the four ribonucleoside triphosphates as substrates.</text>
</comment>
<dbReference type="InterPro" id="IPR007641">
    <property type="entry name" value="RNA_pol_Rpb2_7"/>
</dbReference>
<dbReference type="SUPFAM" id="SSF64484">
    <property type="entry name" value="beta and beta-prime subunits of DNA dependent RNA-polymerase"/>
    <property type="match status" value="1"/>
</dbReference>
<reference evidence="13" key="2">
    <citation type="journal article" date="2019" name="Mol. Phylogenet. Evol.">
        <title>Reassessment of the classification of bryopsidales (chlorophyta) based on chloroplast phylogenomic analyses.</title>
        <authorList>
            <person name="Cremen M.C."/>
            <person name="Leliaert F."/>
            <person name="West J."/>
            <person name="Lam D.W."/>
            <person name="Shimada S."/>
            <person name="Lopez-Bautista J.M."/>
            <person name="Verbruggen H."/>
        </authorList>
    </citation>
    <scope>NUCLEOTIDE SEQUENCE</scope>
</reference>
<keyword evidence="8" id="KW-0804">Transcription</keyword>
<dbReference type="GO" id="GO:0000428">
    <property type="term" value="C:DNA-directed RNA polymerase complex"/>
    <property type="evidence" value="ECO:0007669"/>
    <property type="project" value="UniProtKB-KW"/>
</dbReference>
<name>A0A386B1Y7_9CHLO</name>
<dbReference type="Gene3D" id="2.40.270.10">
    <property type="entry name" value="DNA-directed RNA polymerase, subunit 2, domain 6"/>
    <property type="match status" value="1"/>
</dbReference>
<evidence type="ECO:0000256" key="9">
    <source>
        <dbReference type="ARBA" id="ARBA00026088"/>
    </source>
</evidence>
<evidence type="ECO:0000259" key="11">
    <source>
        <dbReference type="Pfam" id="PF00562"/>
    </source>
</evidence>
<evidence type="ECO:0000256" key="8">
    <source>
        <dbReference type="ARBA" id="ARBA00023163"/>
    </source>
</evidence>
<evidence type="ECO:0000313" key="13">
    <source>
        <dbReference type="EMBL" id="AYC65726.1"/>
    </source>
</evidence>
<dbReference type="InterPro" id="IPR007121">
    <property type="entry name" value="RNA_pol_bsu_CS"/>
</dbReference>
<keyword evidence="13" id="KW-0934">Plastid</keyword>
<evidence type="ECO:0000256" key="6">
    <source>
        <dbReference type="ARBA" id="ARBA00022679"/>
    </source>
</evidence>